<comment type="caution">
    <text evidence="3">The sequence shown here is derived from an EMBL/GenBank/DDBJ whole genome shotgun (WGS) entry which is preliminary data.</text>
</comment>
<protein>
    <submittedName>
        <fullName evidence="3">Glycosyltransferase</fullName>
    </submittedName>
</protein>
<evidence type="ECO:0000256" key="1">
    <source>
        <dbReference type="ARBA" id="ARBA00022679"/>
    </source>
</evidence>
<keyword evidence="1" id="KW-0808">Transferase</keyword>
<reference evidence="3" key="1">
    <citation type="submission" date="2017-09" db="EMBL/GenBank/DDBJ databases">
        <title>Large-scale bioinformatics analysis of Bacillus genomes uncovers conserved roles of natural products in bacterial physiology.</title>
        <authorList>
            <consortium name="Agbiome Team Llc"/>
            <person name="Bleich R.M."/>
            <person name="Kirk G.J."/>
            <person name="Santa Maria K.C."/>
            <person name="Allen S.E."/>
            <person name="Farag S."/>
            <person name="Shank E.A."/>
            <person name="Bowers A."/>
        </authorList>
    </citation>
    <scope>NUCLEOTIDE SEQUENCE</scope>
    <source>
        <strain evidence="3">AFS005430</strain>
    </source>
</reference>
<dbReference type="Gene3D" id="3.40.50.2000">
    <property type="entry name" value="Glycogen Phosphorylase B"/>
    <property type="match status" value="2"/>
</dbReference>
<dbReference type="SUPFAM" id="SSF53756">
    <property type="entry name" value="UDP-Glycosyltransferase/glycogen phosphorylase"/>
    <property type="match status" value="1"/>
</dbReference>
<dbReference type="AlphaFoldDB" id="A0AB73QYS2"/>
<dbReference type="EMBL" id="NUEH01000018">
    <property type="protein sequence ID" value="PEI87257.1"/>
    <property type="molecule type" value="Genomic_DNA"/>
</dbReference>
<dbReference type="PANTHER" id="PTHR46401:SF2">
    <property type="entry name" value="GLYCOSYLTRANSFERASE WBBK-RELATED"/>
    <property type="match status" value="1"/>
</dbReference>
<dbReference type="CDD" id="cd03801">
    <property type="entry name" value="GT4_PimA-like"/>
    <property type="match status" value="1"/>
</dbReference>
<accession>A0AB73QYS2</accession>
<dbReference type="GO" id="GO:0016757">
    <property type="term" value="F:glycosyltransferase activity"/>
    <property type="evidence" value="ECO:0007669"/>
    <property type="project" value="InterPro"/>
</dbReference>
<evidence type="ECO:0000313" key="3">
    <source>
        <dbReference type="EMBL" id="PEI87257.1"/>
    </source>
</evidence>
<dbReference type="InterPro" id="IPR001296">
    <property type="entry name" value="Glyco_trans_1"/>
</dbReference>
<feature type="domain" description="Glycosyl transferase family 1" evidence="2">
    <location>
        <begin position="185"/>
        <end position="327"/>
    </location>
</feature>
<gene>
    <name evidence="3" type="ORF">CN678_09085</name>
</gene>
<name>A0AB73QYS2_9BACI</name>
<dbReference type="Proteomes" id="UP000220969">
    <property type="component" value="Unassembled WGS sequence"/>
</dbReference>
<dbReference type="PANTHER" id="PTHR46401">
    <property type="entry name" value="GLYCOSYLTRANSFERASE WBBK-RELATED"/>
    <property type="match status" value="1"/>
</dbReference>
<evidence type="ECO:0000259" key="2">
    <source>
        <dbReference type="Pfam" id="PF00534"/>
    </source>
</evidence>
<organism evidence="3">
    <name type="scientific">Bacillus toyonensis</name>
    <dbReference type="NCBI Taxonomy" id="155322"/>
    <lineage>
        <taxon>Bacteria</taxon>
        <taxon>Bacillati</taxon>
        <taxon>Bacillota</taxon>
        <taxon>Bacilli</taxon>
        <taxon>Bacillales</taxon>
        <taxon>Bacillaceae</taxon>
        <taxon>Bacillus</taxon>
        <taxon>Bacillus cereus group</taxon>
    </lineage>
</organism>
<sequence length="346" mass="40151">MGGISVHIKRMKAYLESKDIQCIVYDEFKQEDLNRNIYAIKKYKMFLFKIPFLKGNIIHFHSLDKRLRMLLGLYKILGKNIILTVHGQSLVDQINSSGTIVRHLLINSLKKIDKIICVNEINTKELIDLGFDKEKIITLSAYINPIELKEDYEKIPSNIQEFIGSKDFIICANGCVRFYNGQDLYGIDLLIDLVKDLALNGRHVKLLFAVLDVQGQNQDEKNYYEELKRRINEYGLDNQILLFEVKDTEFYPIVKRSKLFIRPTNVDGFGVSIAEAIYYGIPAIASNVCKRPDGTIIFKSRDHQDLYKTVSDVMENYEKYRKSIENISEDNNAENLLRIYKKINIT</sequence>
<proteinExistence type="predicted"/>
<dbReference type="Pfam" id="PF00534">
    <property type="entry name" value="Glycos_transf_1"/>
    <property type="match status" value="1"/>
</dbReference>